<evidence type="ECO:0000256" key="9">
    <source>
        <dbReference type="PIRSR" id="PIRSR602401-1"/>
    </source>
</evidence>
<reference evidence="12" key="1">
    <citation type="submission" date="2020-06" db="EMBL/GenBank/DDBJ databases">
        <authorList>
            <person name="Li T."/>
            <person name="Hu X."/>
            <person name="Zhang T."/>
            <person name="Song X."/>
            <person name="Zhang H."/>
            <person name="Dai N."/>
            <person name="Sheng W."/>
            <person name="Hou X."/>
            <person name="Wei L."/>
        </authorList>
    </citation>
    <scope>NUCLEOTIDE SEQUENCE</scope>
    <source>
        <strain evidence="12">KEN1</strain>
        <tissue evidence="12">Leaf</tissue>
    </source>
</reference>
<dbReference type="AlphaFoldDB" id="A0AAW2SUN9"/>
<sequence length="407" mass="46906">MSLGSFYSVHILPEREEQHHVEMITVSPAELRSMFEEWETYFRGAMMPPPPPPPPRHIENLKGSGVAPENVVMRSESPFVPNILVETLAPSVKIPELSRYDGDKDHKEHLTTFEYIMQFYGVSDTLNNRIFITTIYWRRAQERFGLLVPATIVSYDQLSRKFLHHFAIKKKAKRLATHLFPIRQKNNEALGDFIDRFNTENLLVGGTDNTATTVEWIIREILRLSRTIEKAKEELDRVIERDKWVEEKDHFQLPYIDAIIMESMRLHPLATLLAPHYAMEDCKIAGYDVAKGTTVIINTWGLGRDPNSWDSPLEFLPERFLNKGIDITGSNFAMLPFGSGWRRCLGYDLGLKIVRTTLANLLHGFELILIEGMKPKDVSLEEVYALTTHPKEPLTIIIESRLPEYLY</sequence>
<evidence type="ECO:0000256" key="2">
    <source>
        <dbReference type="ARBA" id="ARBA00004167"/>
    </source>
</evidence>
<dbReference type="EMBL" id="JACGWN010000016">
    <property type="protein sequence ID" value="KAL0395276.1"/>
    <property type="molecule type" value="Genomic_DNA"/>
</dbReference>
<evidence type="ECO:0000256" key="1">
    <source>
        <dbReference type="ARBA" id="ARBA00001971"/>
    </source>
</evidence>
<dbReference type="GO" id="GO:0016020">
    <property type="term" value="C:membrane"/>
    <property type="evidence" value="ECO:0007669"/>
    <property type="project" value="UniProtKB-SubCell"/>
</dbReference>
<dbReference type="Pfam" id="PF00067">
    <property type="entry name" value="p450"/>
    <property type="match status" value="1"/>
</dbReference>
<dbReference type="InterPro" id="IPR017972">
    <property type="entry name" value="Cyt_P450_CS"/>
</dbReference>
<dbReference type="PRINTS" id="PR00463">
    <property type="entry name" value="EP450I"/>
</dbReference>
<keyword evidence="8 10" id="KW-0503">Monooxygenase</keyword>
<evidence type="ECO:0000256" key="7">
    <source>
        <dbReference type="ARBA" id="ARBA00023004"/>
    </source>
</evidence>
<keyword evidence="11" id="KW-0175">Coiled coil</keyword>
<comment type="subcellular location">
    <subcellularLocation>
        <location evidence="2">Membrane</location>
        <topology evidence="2">Single-pass membrane protein</topology>
    </subcellularLocation>
</comment>
<evidence type="ECO:0000256" key="5">
    <source>
        <dbReference type="ARBA" id="ARBA00022723"/>
    </source>
</evidence>
<feature type="coiled-coil region" evidence="11">
    <location>
        <begin position="214"/>
        <end position="248"/>
    </location>
</feature>
<dbReference type="InterPro" id="IPR036396">
    <property type="entry name" value="Cyt_P450_sf"/>
</dbReference>
<keyword evidence="4 9" id="KW-0349">Heme</keyword>
<evidence type="ECO:0000256" key="3">
    <source>
        <dbReference type="ARBA" id="ARBA00010617"/>
    </source>
</evidence>
<accession>A0AAW2SUN9</accession>
<keyword evidence="6 10" id="KW-0560">Oxidoreductase</keyword>
<dbReference type="GO" id="GO:0005506">
    <property type="term" value="F:iron ion binding"/>
    <property type="evidence" value="ECO:0007669"/>
    <property type="project" value="InterPro"/>
</dbReference>
<dbReference type="PANTHER" id="PTHR47944">
    <property type="entry name" value="CYTOCHROME P450 98A9"/>
    <property type="match status" value="1"/>
</dbReference>
<gene>
    <name evidence="12" type="ORF">Slati_4493800</name>
</gene>
<dbReference type="InterPro" id="IPR002401">
    <property type="entry name" value="Cyt_P450_E_grp-I"/>
</dbReference>
<comment type="cofactor">
    <cofactor evidence="1 9">
        <name>heme</name>
        <dbReference type="ChEBI" id="CHEBI:30413"/>
    </cofactor>
</comment>
<dbReference type="PANTHER" id="PTHR47944:SF5">
    <property type="entry name" value="CYTOCHROME P450 71A1-LIKE"/>
    <property type="match status" value="1"/>
</dbReference>
<dbReference type="FunFam" id="1.10.630.10:FF:000126">
    <property type="entry name" value="Predicted protein"/>
    <property type="match status" value="1"/>
</dbReference>
<dbReference type="GO" id="GO:0004497">
    <property type="term" value="F:monooxygenase activity"/>
    <property type="evidence" value="ECO:0007669"/>
    <property type="project" value="UniProtKB-KW"/>
</dbReference>
<name>A0AAW2SUN9_9LAMI</name>
<dbReference type="SUPFAM" id="SSF48264">
    <property type="entry name" value="Cytochrome P450"/>
    <property type="match status" value="1"/>
</dbReference>
<evidence type="ECO:0000256" key="4">
    <source>
        <dbReference type="ARBA" id="ARBA00022617"/>
    </source>
</evidence>
<feature type="binding site" description="axial binding residue" evidence="9">
    <location>
        <position position="344"/>
    </location>
    <ligand>
        <name>heme</name>
        <dbReference type="ChEBI" id="CHEBI:30413"/>
    </ligand>
    <ligandPart>
        <name>Fe</name>
        <dbReference type="ChEBI" id="CHEBI:18248"/>
    </ligandPart>
</feature>
<dbReference type="GO" id="GO:0016705">
    <property type="term" value="F:oxidoreductase activity, acting on paired donors, with incorporation or reduction of molecular oxygen"/>
    <property type="evidence" value="ECO:0007669"/>
    <property type="project" value="InterPro"/>
</dbReference>
<dbReference type="GO" id="GO:0020037">
    <property type="term" value="F:heme binding"/>
    <property type="evidence" value="ECO:0007669"/>
    <property type="project" value="InterPro"/>
</dbReference>
<evidence type="ECO:0000256" key="8">
    <source>
        <dbReference type="ARBA" id="ARBA00023033"/>
    </source>
</evidence>
<reference evidence="12" key="2">
    <citation type="journal article" date="2024" name="Plant">
        <title>Genomic evolution and insights into agronomic trait innovations of Sesamum species.</title>
        <authorList>
            <person name="Miao H."/>
            <person name="Wang L."/>
            <person name="Qu L."/>
            <person name="Liu H."/>
            <person name="Sun Y."/>
            <person name="Le M."/>
            <person name="Wang Q."/>
            <person name="Wei S."/>
            <person name="Zheng Y."/>
            <person name="Lin W."/>
            <person name="Duan Y."/>
            <person name="Cao H."/>
            <person name="Xiong S."/>
            <person name="Wang X."/>
            <person name="Wei L."/>
            <person name="Li C."/>
            <person name="Ma Q."/>
            <person name="Ju M."/>
            <person name="Zhao R."/>
            <person name="Li G."/>
            <person name="Mu C."/>
            <person name="Tian Q."/>
            <person name="Mei H."/>
            <person name="Zhang T."/>
            <person name="Gao T."/>
            <person name="Zhang H."/>
        </authorList>
    </citation>
    <scope>NUCLEOTIDE SEQUENCE</scope>
    <source>
        <strain evidence="12">KEN1</strain>
    </source>
</reference>
<organism evidence="12">
    <name type="scientific">Sesamum latifolium</name>
    <dbReference type="NCBI Taxonomy" id="2727402"/>
    <lineage>
        <taxon>Eukaryota</taxon>
        <taxon>Viridiplantae</taxon>
        <taxon>Streptophyta</taxon>
        <taxon>Embryophyta</taxon>
        <taxon>Tracheophyta</taxon>
        <taxon>Spermatophyta</taxon>
        <taxon>Magnoliopsida</taxon>
        <taxon>eudicotyledons</taxon>
        <taxon>Gunneridae</taxon>
        <taxon>Pentapetalae</taxon>
        <taxon>asterids</taxon>
        <taxon>lamiids</taxon>
        <taxon>Lamiales</taxon>
        <taxon>Pedaliaceae</taxon>
        <taxon>Sesamum</taxon>
    </lineage>
</organism>
<comment type="caution">
    <text evidence="12">The sequence shown here is derived from an EMBL/GenBank/DDBJ whole genome shotgun (WGS) entry which is preliminary data.</text>
</comment>
<evidence type="ECO:0000256" key="6">
    <source>
        <dbReference type="ARBA" id="ARBA00023002"/>
    </source>
</evidence>
<dbReference type="PROSITE" id="PS00086">
    <property type="entry name" value="CYTOCHROME_P450"/>
    <property type="match status" value="1"/>
</dbReference>
<evidence type="ECO:0000256" key="11">
    <source>
        <dbReference type="SAM" id="Coils"/>
    </source>
</evidence>
<comment type="similarity">
    <text evidence="3 10">Belongs to the cytochrome P450 family.</text>
</comment>
<evidence type="ECO:0000256" key="10">
    <source>
        <dbReference type="RuleBase" id="RU000461"/>
    </source>
</evidence>
<dbReference type="PRINTS" id="PR00385">
    <property type="entry name" value="P450"/>
</dbReference>
<dbReference type="InterPro" id="IPR001128">
    <property type="entry name" value="Cyt_P450"/>
</dbReference>
<keyword evidence="5 9" id="KW-0479">Metal-binding</keyword>
<dbReference type="Gene3D" id="1.10.630.10">
    <property type="entry name" value="Cytochrome P450"/>
    <property type="match status" value="1"/>
</dbReference>
<protein>
    <submittedName>
        <fullName evidence="12">Trimethyltridecatetraene synthase</fullName>
    </submittedName>
</protein>
<proteinExistence type="inferred from homology"/>
<evidence type="ECO:0000313" key="12">
    <source>
        <dbReference type="EMBL" id="KAL0395276.1"/>
    </source>
</evidence>
<keyword evidence="7 9" id="KW-0408">Iron</keyword>